<gene>
    <name evidence="4" type="ORF">CONLIGDRAFT_694561</name>
</gene>
<dbReference type="PANTHER" id="PTHR31644">
    <property type="entry name" value="TRANSCRIPTIONAL ACTIVATOR ARO80-RELATED"/>
    <property type="match status" value="1"/>
</dbReference>
<dbReference type="STRING" id="1408157.A0A1J7I5L4"/>
<dbReference type="PROSITE" id="PS50048">
    <property type="entry name" value="ZN2_CY6_FUNGAL_2"/>
    <property type="match status" value="1"/>
</dbReference>
<dbReference type="OrthoDB" id="5818554at2759"/>
<evidence type="ECO:0000259" key="3">
    <source>
        <dbReference type="PROSITE" id="PS50048"/>
    </source>
</evidence>
<feature type="compositionally biased region" description="Gly residues" evidence="2">
    <location>
        <begin position="653"/>
        <end position="664"/>
    </location>
</feature>
<evidence type="ECO:0000313" key="4">
    <source>
        <dbReference type="EMBL" id="OIW22741.1"/>
    </source>
</evidence>
<feature type="region of interest" description="Disordered" evidence="2">
    <location>
        <begin position="632"/>
        <end position="667"/>
    </location>
</feature>
<dbReference type="InterPro" id="IPR052780">
    <property type="entry name" value="AAA_Catabolism_Regulators"/>
</dbReference>
<dbReference type="CDD" id="cd12148">
    <property type="entry name" value="fungal_TF_MHR"/>
    <property type="match status" value="1"/>
</dbReference>
<dbReference type="EMBL" id="KV875110">
    <property type="protein sequence ID" value="OIW22741.1"/>
    <property type="molecule type" value="Genomic_DNA"/>
</dbReference>
<sequence length="727" mass="79718">MASDSGIGKEKRASRACLACRTRKTRCDLGDSDGAPPCRRCAQEQQECILVKSRRGGRRVKRSLAIPNGSSLPPPQTPTLSHVAESNASCAEGSPSTTGAADDRWQPRAATSPRQGLRQWDDGWQETASGSTTLRRRSSATSDIENHIASADLLNPSDALDLLAQVADRDAAESRGDLLQHVSRNSTQKGVSQPLNPQSAIFPPIADGYLAVADVLPLLKHYHEKYHPYFPIAHKDIFMSDDVLQWVDKEPHLLTAVLTVASKDEPSWAGIHEACSKHMETLISKLMYRGSTTVGAVEALLILAEWAPQRLQENPTIGRGEEDQGAWMQVGVAIRLGYLQRLEQTGLLQAKDPKPDGFSRKQLAWAACYMSDRHVSIRLGKGFWSRGPGPSTILRAADFPTLQAQQMGSDDLSLLFQAHLELTQLFGNAHDILYSSTSHREALYLGGEYVRYIDDFTSTLRKWKLVWGSLSFTPHVKATLILSYDFLRLYINAFAFQATINRAMARVRQNSSAKSGPLFSDVAGSCDARFIYESIDAANSLLGTLNSFIDPVTGLRYMPIKYYLYVIYAAVFLFKARLAGALGREASGSVRRTIHVTIDRLQRSSVSPDSIGNRYARSLYLLWRKTPQSAAQRQQNDAGQTLASGQPAPDPAMGGGEQSGGGTRGPDLSGFSWRDLDALGQFIANDMSVTDSMLASPSFNSDQTAPGLDPGTNEWYDLLWSGTDVVF</sequence>
<dbReference type="InterPro" id="IPR001138">
    <property type="entry name" value="Zn2Cys6_DnaBD"/>
</dbReference>
<dbReference type="InterPro" id="IPR036864">
    <property type="entry name" value="Zn2-C6_fun-type_DNA-bd_sf"/>
</dbReference>
<dbReference type="PANTHER" id="PTHR31644:SF1">
    <property type="entry name" value="ZN(II)2CYS6 TRANSCRIPTION FACTOR (EUROFUNG)"/>
    <property type="match status" value="1"/>
</dbReference>
<feature type="region of interest" description="Disordered" evidence="2">
    <location>
        <begin position="53"/>
        <end position="139"/>
    </location>
</feature>
<dbReference type="Proteomes" id="UP000182658">
    <property type="component" value="Unassembled WGS sequence"/>
</dbReference>
<dbReference type="GO" id="GO:0005634">
    <property type="term" value="C:nucleus"/>
    <property type="evidence" value="ECO:0007669"/>
    <property type="project" value="TreeGrafter"/>
</dbReference>
<dbReference type="SMART" id="SM00066">
    <property type="entry name" value="GAL4"/>
    <property type="match status" value="1"/>
</dbReference>
<accession>A0A1J7I5L4</accession>
<dbReference type="PROSITE" id="PS00463">
    <property type="entry name" value="ZN2_CY6_FUNGAL_1"/>
    <property type="match status" value="1"/>
</dbReference>
<feature type="compositionally biased region" description="Polar residues" evidence="2">
    <location>
        <begin position="632"/>
        <end position="644"/>
    </location>
</feature>
<keyword evidence="1" id="KW-0539">Nucleus</keyword>
<dbReference type="Pfam" id="PF00172">
    <property type="entry name" value="Zn_clus"/>
    <property type="match status" value="1"/>
</dbReference>
<dbReference type="AlphaFoldDB" id="A0A1J7I5L4"/>
<dbReference type="InParanoid" id="A0A1J7I5L4"/>
<dbReference type="SUPFAM" id="SSF57701">
    <property type="entry name" value="Zn2/Cys6 DNA-binding domain"/>
    <property type="match status" value="1"/>
</dbReference>
<dbReference type="GO" id="GO:0000981">
    <property type="term" value="F:DNA-binding transcription factor activity, RNA polymerase II-specific"/>
    <property type="evidence" value="ECO:0007669"/>
    <property type="project" value="InterPro"/>
</dbReference>
<dbReference type="CDD" id="cd00067">
    <property type="entry name" value="GAL4"/>
    <property type="match status" value="1"/>
</dbReference>
<protein>
    <recommendedName>
        <fullName evidence="3">Zn(2)-C6 fungal-type domain-containing protein</fullName>
    </recommendedName>
</protein>
<dbReference type="Gene3D" id="4.10.240.10">
    <property type="entry name" value="Zn(2)-C6 fungal-type DNA-binding domain"/>
    <property type="match status" value="1"/>
</dbReference>
<name>A0A1J7I5L4_9PEZI</name>
<evidence type="ECO:0000313" key="5">
    <source>
        <dbReference type="Proteomes" id="UP000182658"/>
    </source>
</evidence>
<reference evidence="4 5" key="1">
    <citation type="submission" date="2016-10" db="EMBL/GenBank/DDBJ databases">
        <title>Draft genome sequence of Coniochaeta ligniaria NRRL30616, a lignocellulolytic fungus for bioabatement of inhibitors in plant biomass hydrolysates.</title>
        <authorList>
            <consortium name="DOE Joint Genome Institute"/>
            <person name="Jimenez D.J."/>
            <person name="Hector R.E."/>
            <person name="Riley R."/>
            <person name="Sun H."/>
            <person name="Grigoriev I.V."/>
            <person name="Van Elsas J.D."/>
            <person name="Nichols N.N."/>
        </authorList>
    </citation>
    <scope>NUCLEOTIDE SEQUENCE [LARGE SCALE GENOMIC DNA]</scope>
    <source>
        <strain evidence="4 5">NRRL 30616</strain>
    </source>
</reference>
<proteinExistence type="predicted"/>
<evidence type="ECO:0000256" key="2">
    <source>
        <dbReference type="SAM" id="MobiDB-lite"/>
    </source>
</evidence>
<feature type="compositionally biased region" description="Polar residues" evidence="2">
    <location>
        <begin position="84"/>
        <end position="99"/>
    </location>
</feature>
<feature type="domain" description="Zn(2)-C6 fungal-type" evidence="3">
    <location>
        <begin position="16"/>
        <end position="50"/>
    </location>
</feature>
<feature type="compositionally biased region" description="Basic residues" evidence="2">
    <location>
        <begin position="53"/>
        <end position="62"/>
    </location>
</feature>
<organism evidence="4 5">
    <name type="scientific">Coniochaeta ligniaria NRRL 30616</name>
    <dbReference type="NCBI Taxonomy" id="1408157"/>
    <lineage>
        <taxon>Eukaryota</taxon>
        <taxon>Fungi</taxon>
        <taxon>Dikarya</taxon>
        <taxon>Ascomycota</taxon>
        <taxon>Pezizomycotina</taxon>
        <taxon>Sordariomycetes</taxon>
        <taxon>Sordariomycetidae</taxon>
        <taxon>Coniochaetales</taxon>
        <taxon>Coniochaetaceae</taxon>
        <taxon>Coniochaeta</taxon>
    </lineage>
</organism>
<keyword evidence="5" id="KW-1185">Reference proteome</keyword>
<evidence type="ECO:0000256" key="1">
    <source>
        <dbReference type="ARBA" id="ARBA00023242"/>
    </source>
</evidence>
<dbReference type="GO" id="GO:0008270">
    <property type="term" value="F:zinc ion binding"/>
    <property type="evidence" value="ECO:0007669"/>
    <property type="project" value="InterPro"/>
</dbReference>